<evidence type="ECO:0000313" key="4">
    <source>
        <dbReference type="Proteomes" id="UP000295509"/>
    </source>
</evidence>
<dbReference type="AlphaFoldDB" id="A0A4V3HE15"/>
<evidence type="ECO:0000256" key="1">
    <source>
        <dbReference type="SAM" id="MobiDB-lite"/>
    </source>
</evidence>
<organism evidence="3 4">
    <name type="scientific">Paraburkholderia rhizosphaerae</name>
    <dbReference type="NCBI Taxonomy" id="480658"/>
    <lineage>
        <taxon>Bacteria</taxon>
        <taxon>Pseudomonadati</taxon>
        <taxon>Pseudomonadota</taxon>
        <taxon>Betaproteobacteria</taxon>
        <taxon>Burkholderiales</taxon>
        <taxon>Burkholderiaceae</taxon>
        <taxon>Paraburkholderia</taxon>
    </lineage>
</organism>
<dbReference type="EMBL" id="SORE01000018">
    <property type="protein sequence ID" value="TDY43325.1"/>
    <property type="molecule type" value="Genomic_DNA"/>
</dbReference>
<keyword evidence="4" id="KW-1185">Reference proteome</keyword>
<feature type="chain" id="PRO_5020276114" evidence="2">
    <location>
        <begin position="28"/>
        <end position="129"/>
    </location>
</feature>
<proteinExistence type="predicted"/>
<sequence>MNPNHPFCPQGPYLVGALLLICFSRTAAQNTPTRAPTDTPASAPVAGAGPASTGLYCDDPAHTGTRCCQLTPDARDKDDLCSLIPNINVPQNPIGTLIPSGPIDGIVVSPASDKFNPDNLAPGNLRMKQ</sequence>
<evidence type="ECO:0000256" key="2">
    <source>
        <dbReference type="SAM" id="SignalP"/>
    </source>
</evidence>
<evidence type="ECO:0000313" key="3">
    <source>
        <dbReference type="EMBL" id="TDY43325.1"/>
    </source>
</evidence>
<feature type="region of interest" description="Disordered" evidence="1">
    <location>
        <begin position="30"/>
        <end position="49"/>
    </location>
</feature>
<feature type="compositionally biased region" description="Low complexity" evidence="1">
    <location>
        <begin position="39"/>
        <end position="49"/>
    </location>
</feature>
<dbReference type="RefSeq" id="WP_134194678.1">
    <property type="nucleotide sequence ID" value="NZ_JBHLUW010000009.1"/>
</dbReference>
<keyword evidence="2" id="KW-0732">Signal</keyword>
<gene>
    <name evidence="3" type="ORF">BX592_118120</name>
</gene>
<dbReference type="OrthoDB" id="9964873at2"/>
<accession>A0A4V3HE15</accession>
<feature type="signal peptide" evidence="2">
    <location>
        <begin position="1"/>
        <end position="27"/>
    </location>
</feature>
<name>A0A4V3HE15_9BURK</name>
<protein>
    <submittedName>
        <fullName evidence="3">Uncharacterized protein</fullName>
    </submittedName>
</protein>
<dbReference type="Proteomes" id="UP000295509">
    <property type="component" value="Unassembled WGS sequence"/>
</dbReference>
<reference evidence="3 4" key="1">
    <citation type="submission" date="2019-03" db="EMBL/GenBank/DDBJ databases">
        <title>Genomic Encyclopedia of Type Strains, Phase III (KMG-III): the genomes of soil and plant-associated and newly described type strains.</title>
        <authorList>
            <person name="Whitman W."/>
        </authorList>
    </citation>
    <scope>NUCLEOTIDE SEQUENCE [LARGE SCALE GENOMIC DNA]</scope>
    <source>
        <strain evidence="3 4">LMG 29544</strain>
    </source>
</reference>
<comment type="caution">
    <text evidence="3">The sequence shown here is derived from an EMBL/GenBank/DDBJ whole genome shotgun (WGS) entry which is preliminary data.</text>
</comment>